<evidence type="ECO:0000313" key="1">
    <source>
        <dbReference type="EMBL" id="KZN44649.1"/>
    </source>
</evidence>
<dbReference type="Proteomes" id="UP000076643">
    <property type="component" value="Unassembled WGS sequence"/>
</dbReference>
<comment type="caution">
    <text evidence="1">The sequence shown here is derived from an EMBL/GenBank/DDBJ whole genome shotgun (WGS) entry which is preliminary data.</text>
</comment>
<gene>
    <name evidence="1" type="ORF">N475_25920</name>
</gene>
<name>A0A166ZTI5_9GAMM</name>
<proteinExistence type="predicted"/>
<dbReference type="EMBL" id="AUYB01000056">
    <property type="protein sequence ID" value="KZN44649.1"/>
    <property type="molecule type" value="Genomic_DNA"/>
</dbReference>
<reference evidence="1 2" key="1">
    <citation type="submission" date="2013-07" db="EMBL/GenBank/DDBJ databases">
        <title>Comparative Genomic and Metabolomic Analysis of Twelve Strains of Pseudoalteromonas luteoviolacea.</title>
        <authorList>
            <person name="Vynne N.G."/>
            <person name="Mansson M."/>
            <person name="Gram L."/>
        </authorList>
    </citation>
    <scope>NUCLEOTIDE SEQUENCE [LARGE SCALE GENOMIC DNA]</scope>
    <source>
        <strain evidence="1 2">DSM 6061</strain>
    </source>
</reference>
<sequence length="203" mass="23502">MASFLEQLLHSGFCFKDKKKEVLNKELFPGFIWEISLEDDTWEELYEVGFCIWSPLFGKLMTILFTEHKTLANEYHRRALIDDNKGCISFSSVAWEEAPTGQMELYSAATYLSLNEFLTKLESAKEAKDIYSLIYEYPMSKFAPPSELLWVYLYLLKEMGLSNLEILDKLASEQENFPAKTLKPVDLTLLEAFEVSYNKARGQ</sequence>
<dbReference type="AlphaFoldDB" id="A0A166ZTI5"/>
<dbReference type="PATRIC" id="fig|1365250.3.peg.564"/>
<evidence type="ECO:0000313" key="2">
    <source>
        <dbReference type="Proteomes" id="UP000076643"/>
    </source>
</evidence>
<protein>
    <submittedName>
        <fullName evidence="1">Uncharacterized protein</fullName>
    </submittedName>
</protein>
<dbReference type="RefSeq" id="WP_063359302.1">
    <property type="nucleotide sequence ID" value="NZ_AQHB01000023.1"/>
</dbReference>
<organism evidence="1 2">
    <name type="scientific">Pseudoalteromonas luteoviolacea DSM 6061</name>
    <dbReference type="NCBI Taxonomy" id="1365250"/>
    <lineage>
        <taxon>Bacteria</taxon>
        <taxon>Pseudomonadati</taxon>
        <taxon>Pseudomonadota</taxon>
        <taxon>Gammaproteobacteria</taxon>
        <taxon>Alteromonadales</taxon>
        <taxon>Pseudoalteromonadaceae</taxon>
        <taxon>Pseudoalteromonas</taxon>
    </lineage>
</organism>
<dbReference type="STRING" id="43657.S4054249_07585"/>
<accession>A0A166ZTI5</accession>
<keyword evidence="2" id="KW-1185">Reference proteome</keyword>